<sequence>MVADDSPLMEALQIGSGVVAVVGAGGKKTTLYMLAERAARLPSSRTVLTATVRIPVFDRHVQRVAVSDDPVATAAAADRWPLGVVPEREGDRYVGYDPATIDELAAADTADLVLVKADGARTREFKAPGDHEPQLPRRTDTVVPIASVQAVGKPLSAEFVHRPERVAAITDRELGEPIRPDDVARVLASERGGLKGVPDGATVVPVLNKVDDPSLRATGEEIAAALLDRTPAVSRVVLTCLIDDKPVVAVLES</sequence>
<dbReference type="Pfam" id="PF19842">
    <property type="entry name" value="YqeC"/>
    <property type="match status" value="1"/>
</dbReference>
<proteinExistence type="predicted"/>
<protein>
    <submittedName>
        <fullName evidence="1">Anaerobic dehydrogenase</fullName>
    </submittedName>
</protein>
<dbReference type="PATRIC" id="fig|1230458.4.peg.4527"/>
<dbReference type="STRING" id="1230458.C484_22403"/>
<name>L9ZFX0_9EURY</name>
<dbReference type="NCBIfam" id="TIGR03172">
    <property type="entry name" value="selenium cofactor biosynthesis protein YqeC"/>
    <property type="match status" value="1"/>
</dbReference>
<dbReference type="EMBL" id="AOIL01000070">
    <property type="protein sequence ID" value="ELY84946.1"/>
    <property type="molecule type" value="Genomic_DNA"/>
</dbReference>
<accession>L9ZFX0</accession>
<dbReference type="AlphaFoldDB" id="L9ZFX0"/>
<dbReference type="Proteomes" id="UP000011648">
    <property type="component" value="Unassembled WGS sequence"/>
</dbReference>
<organism evidence="1 2">
    <name type="scientific">Natrialba taiwanensis DSM 12281</name>
    <dbReference type="NCBI Taxonomy" id="1230458"/>
    <lineage>
        <taxon>Archaea</taxon>
        <taxon>Methanobacteriati</taxon>
        <taxon>Methanobacteriota</taxon>
        <taxon>Stenosarchaea group</taxon>
        <taxon>Halobacteria</taxon>
        <taxon>Halobacteriales</taxon>
        <taxon>Natrialbaceae</taxon>
        <taxon>Natrialba</taxon>
    </lineage>
</organism>
<reference evidence="1 2" key="1">
    <citation type="journal article" date="2014" name="PLoS Genet.">
        <title>Phylogenetically driven sequencing of extremely halophilic archaea reveals strategies for static and dynamic osmo-response.</title>
        <authorList>
            <person name="Becker E.A."/>
            <person name="Seitzer P.M."/>
            <person name="Tritt A."/>
            <person name="Larsen D."/>
            <person name="Krusor M."/>
            <person name="Yao A.I."/>
            <person name="Wu D."/>
            <person name="Madern D."/>
            <person name="Eisen J.A."/>
            <person name="Darling A.E."/>
            <person name="Facciotti M.T."/>
        </authorList>
    </citation>
    <scope>NUCLEOTIDE SEQUENCE [LARGE SCALE GENOMIC DNA]</scope>
    <source>
        <strain evidence="1 2">DSM 12281</strain>
    </source>
</reference>
<dbReference type="RefSeq" id="WP_006828025.1">
    <property type="nucleotide sequence ID" value="NZ_AOIL01000070.1"/>
</dbReference>
<gene>
    <name evidence="1" type="ORF">C484_22403</name>
</gene>
<dbReference type="InterPro" id="IPR017587">
    <property type="entry name" value="YqeC"/>
</dbReference>
<keyword evidence="2" id="KW-1185">Reference proteome</keyword>
<evidence type="ECO:0000313" key="1">
    <source>
        <dbReference type="EMBL" id="ELY84946.1"/>
    </source>
</evidence>
<evidence type="ECO:0000313" key="2">
    <source>
        <dbReference type="Proteomes" id="UP000011648"/>
    </source>
</evidence>
<comment type="caution">
    <text evidence="1">The sequence shown here is derived from an EMBL/GenBank/DDBJ whole genome shotgun (WGS) entry which is preliminary data.</text>
</comment>
<dbReference type="OrthoDB" id="291404at2157"/>